<gene>
    <name evidence="1" type="ORF">L3Q82_021453</name>
</gene>
<sequence>TITMSVAFAPHRQRGKGDITPAGIQKLLDENNQLIQCIMDFQSKGKTAECSQYQQMLHRNLVYLATIADSNQNMQSLLPAPPTQNMPMGPGGMNQSGPPPQPPHGHNMASEGMVSGGPPAPHMQNQMNGQMPGPNHMPMQGPGPGPNQPPNMPSGSMNMPPSSHGSMGGYNHTVPSSQGMPAQSQMNMTQGQPMGNYGPRPNMNMQPNQGPMMHQQPPSQQYNMPPGGGGQHYQGQQNPMGMMGQVNQGNHVMGQRPMPPYRPPQQGPPQQYPGQEDYYGDQYSHAGQGASEGNAQYGQQQEAYQQGPPQQQGYPPQQQYPGQQGYPPQQQGYGPSQSAPGQYPNYPQGQGQQYGGYRPPQPGPPQGQQQRPYGYDQKGDQSVCRRRRVADGELRRRRRQGEQADFGQADNDFLSDYVQSESLRGRGPLWSHPDGFGGLASIFHYYVDYRSDSAVQDLAVEDNVTEDQHSPGQTAIPSDPECALERAAEDGETGRLRKRLLSPEEGEEGEEEDEEPALHSCDSCRQVFESLSDLTEHKINQCQLTDGADLEDDPSCSWPASSPSSKDQTSPGHCEDYDFGEEEGGPGLPYPCQFCDKSFSRLSFLKRHEQSHGDKLPFSCTFCSRLFKHKRSRDRHVKLHTGDKKYHCGECDSAFSRSDHLKIHMKTHASNKPHKCPVCRRGFLSSSSLHGHMQVHERGKDGSSSSLSRADEWKLKETRKCSRCEEGFDVPEDLQRHIAECHPECSPSEDGGLGATLQCIYCHEPFSDEGTLLTHIDQAHSRDRKGHTCAICSEHFLSVEDLYAHMDIHQLPESSNHSNSPSLLTVGYTSVSSTTPDSNLSVDSSTMVETAPPVPKTRGRRKRAAQNTSEIGGRSSKQPKVSYSCIYCNKQVFSSLAVLQIHLRTMHLDKPEQAHTCQFCLEVLPSLLNLNEHLKQVHNAEDHAALLASLPDALLQCNFCPEVLSDLNGLQEHIRCSHGFPSPVAKESNAFFCPQCFMGFLTEATLEEHVRQTHCDGGSLRFDSPLAVTPKESIVEVYSCSYCTNSPIFNSVLKLNKHIKENHKNIPLALNYVNNGKKSLRTLSPSSPISVEQTAMLKQGSSASRTTSEFICNQCGAKYTSLDLFQTHLKTHLDGLQPQLTCPQCNKEFPNQESLLKHVTIHFTITSTYYICESCDKQFTSVDDLQKHLLDMHTFVFFRCTLCQEVFDSKVSTQLHLAVKHSNEKKVYRCTSCNWDFRHETDLQLHVKHSHLENQGRAHRCIFCGESFGTEVELQCHITTHSKKYNCRFCSKAFHAIVLLEKHLREKHCVFDGKTQNCGANGSTVSGGEGHPKDDAELQGLLTNSHGSGAVVGSVVESQNSHDGSEEEVDTAEPMYGCDICGASYTMESLLTNHQLRDHNIRPGESAMVKRKAEMIKGNHKCNVCSRTFFSEAGLREHMQTHLGPVKHYMCPICGERFPSLLTLTEHKVTHSKSLDTGSCRICKMPLQSEEDFLEHCQMHPDLRNSLTGFRCVVCMQTVTSTLELKIHGTFHMQKTGTVSANQPIGRSNAISQNQQQHHAQKPFKCASCLKDFRSKLDLVKLDINGLPYGLCASCVAAAGSKSSSPTVNGGRQQQQLGGATTPATTTAAWVQRESLSPGDGKGKAVSSSSSSSSTSSSSAAKTRCSSCNVKFESEAELQNHVQTLHREQIGDSNSGQLKTPQVSPMPRASPSQTEEKKTYQCIKCQMVFYSEWDIQVHVANHMLGSQVSGSHHQIVGERLIDLEPNRLSVWDTLLGAGEFKHGGQFYQDRCMRTPGLMGLLSSLTGGGLMGEVQTDSPALVKAECQPGLLAGCGKVNGGGKTSYCVTLERNGERRPSVSSGLPYPQSKWTRAARGEATDTHRAKPKEGLNHECKLCSQSFDSPAKLQCHLIEHSFEGMGGTFKCPVCFTAVFVQANKLQQHIFSAHGQEDKIYDCSQCPQKFFFQTELQSAWLPQPLKSFNTVLEKALSEKTPGMFKEKVECSVCQTELGRAVGGAIPQR</sequence>
<dbReference type="Proteomes" id="UP000831701">
    <property type="component" value="Chromosome 3"/>
</dbReference>
<accession>A0ACB8X4G7</accession>
<evidence type="ECO:0000313" key="2">
    <source>
        <dbReference type="Proteomes" id="UP000831701"/>
    </source>
</evidence>
<keyword evidence="2" id="KW-1185">Reference proteome</keyword>
<protein>
    <submittedName>
        <fullName evidence="1">Uncharacterized protein</fullName>
    </submittedName>
</protein>
<proteinExistence type="predicted"/>
<dbReference type="EMBL" id="CM041533">
    <property type="protein sequence ID" value="KAI3374929.1"/>
    <property type="molecule type" value="Genomic_DNA"/>
</dbReference>
<evidence type="ECO:0000313" key="1">
    <source>
        <dbReference type="EMBL" id="KAI3374929.1"/>
    </source>
</evidence>
<name>A0ACB8X4G7_9TELE</name>
<reference evidence="1" key="1">
    <citation type="submission" date="2022-04" db="EMBL/GenBank/DDBJ databases">
        <title>Jade perch genome.</title>
        <authorList>
            <person name="Chao B."/>
        </authorList>
    </citation>
    <scope>NUCLEOTIDE SEQUENCE</scope>
    <source>
        <strain evidence="1">CB-2022</strain>
    </source>
</reference>
<feature type="non-terminal residue" evidence="1">
    <location>
        <position position="1"/>
    </location>
</feature>
<comment type="caution">
    <text evidence="1">The sequence shown here is derived from an EMBL/GenBank/DDBJ whole genome shotgun (WGS) entry which is preliminary data.</text>
</comment>
<organism evidence="1 2">
    <name type="scientific">Scortum barcoo</name>
    <name type="common">barcoo grunter</name>
    <dbReference type="NCBI Taxonomy" id="214431"/>
    <lineage>
        <taxon>Eukaryota</taxon>
        <taxon>Metazoa</taxon>
        <taxon>Chordata</taxon>
        <taxon>Craniata</taxon>
        <taxon>Vertebrata</taxon>
        <taxon>Euteleostomi</taxon>
        <taxon>Actinopterygii</taxon>
        <taxon>Neopterygii</taxon>
        <taxon>Teleostei</taxon>
        <taxon>Neoteleostei</taxon>
        <taxon>Acanthomorphata</taxon>
        <taxon>Eupercaria</taxon>
        <taxon>Centrarchiformes</taxon>
        <taxon>Terapontoidei</taxon>
        <taxon>Terapontidae</taxon>
        <taxon>Scortum</taxon>
    </lineage>
</organism>
<feature type="non-terminal residue" evidence="1">
    <location>
        <position position="2020"/>
    </location>
</feature>